<protein>
    <submittedName>
        <fullName evidence="1">Uncharacterized protein</fullName>
    </submittedName>
</protein>
<accession>A0A1I2BAW3</accession>
<name>A0A1I2BAW3_9BACT</name>
<keyword evidence="2" id="KW-1185">Reference proteome</keyword>
<proteinExistence type="predicted"/>
<sequence length="55" mass="5664">MSVPAAGVVDVRSAFSPQTDLKAGSVADARLGIQNDIQGPADLKARSKAGAWRGR</sequence>
<dbReference type="AlphaFoldDB" id="A0A1I2BAW3"/>
<dbReference type="STRING" id="54.SAMN02745121_04578"/>
<organism evidence="1 2">
    <name type="scientific">Nannocystis exedens</name>
    <dbReference type="NCBI Taxonomy" id="54"/>
    <lineage>
        <taxon>Bacteria</taxon>
        <taxon>Pseudomonadati</taxon>
        <taxon>Myxococcota</taxon>
        <taxon>Polyangia</taxon>
        <taxon>Nannocystales</taxon>
        <taxon>Nannocystaceae</taxon>
        <taxon>Nannocystis</taxon>
    </lineage>
</organism>
<gene>
    <name evidence="1" type="ORF">SAMN02745121_04578</name>
</gene>
<dbReference type="RefSeq" id="WP_170135483.1">
    <property type="nucleotide sequence ID" value="NZ_FOMX01000015.1"/>
</dbReference>
<dbReference type="EMBL" id="FOMX01000015">
    <property type="protein sequence ID" value="SFE53352.1"/>
    <property type="molecule type" value="Genomic_DNA"/>
</dbReference>
<evidence type="ECO:0000313" key="1">
    <source>
        <dbReference type="EMBL" id="SFE53352.1"/>
    </source>
</evidence>
<dbReference type="Proteomes" id="UP000199400">
    <property type="component" value="Unassembled WGS sequence"/>
</dbReference>
<evidence type="ECO:0000313" key="2">
    <source>
        <dbReference type="Proteomes" id="UP000199400"/>
    </source>
</evidence>
<reference evidence="2" key="1">
    <citation type="submission" date="2016-10" db="EMBL/GenBank/DDBJ databases">
        <authorList>
            <person name="Varghese N."/>
            <person name="Submissions S."/>
        </authorList>
    </citation>
    <scope>NUCLEOTIDE SEQUENCE [LARGE SCALE GENOMIC DNA]</scope>
    <source>
        <strain evidence="2">ATCC 25963</strain>
    </source>
</reference>